<protein>
    <submittedName>
        <fullName evidence="1">Uncharacterized protein</fullName>
    </submittedName>
</protein>
<comment type="caution">
    <text evidence="1">The sequence shown here is derived from an EMBL/GenBank/DDBJ whole genome shotgun (WGS) entry which is preliminary data.</text>
</comment>
<keyword evidence="2" id="KW-1185">Reference proteome</keyword>
<dbReference type="EMBL" id="ACKQ02000007">
    <property type="protein sequence ID" value="EFK33180.1"/>
    <property type="molecule type" value="Genomic_DNA"/>
</dbReference>
<proteinExistence type="predicted"/>
<reference evidence="1" key="1">
    <citation type="submission" date="2010-06" db="EMBL/GenBank/DDBJ databases">
        <authorList>
            <person name="Muzny D."/>
            <person name="Qin X."/>
            <person name="Buhay C."/>
            <person name="Dugan-Rocha S."/>
            <person name="Ding Y."/>
            <person name="Chen G."/>
            <person name="Hawes A."/>
            <person name="Holder M."/>
            <person name="Jhangiani S."/>
            <person name="Johnson A."/>
            <person name="Khan Z."/>
            <person name="Li Z."/>
            <person name="Liu W."/>
            <person name="Liu X."/>
            <person name="Perez L."/>
            <person name="Shen H."/>
            <person name="Wang Q."/>
            <person name="Watt J."/>
            <person name="Xi L."/>
            <person name="Xin Y."/>
            <person name="Zhou J."/>
            <person name="Deng J."/>
            <person name="Jiang H."/>
            <person name="Liu Y."/>
            <person name="Qu J."/>
            <person name="Song X.-Z."/>
            <person name="Zhang L."/>
            <person name="Villasana D."/>
            <person name="Johnson A."/>
            <person name="Liu J."/>
            <person name="Liyanage D."/>
            <person name="Lorensuhewa L."/>
            <person name="Robinson T."/>
            <person name="Song A."/>
            <person name="Song B.-B."/>
            <person name="Dinh H."/>
            <person name="Thornton R."/>
            <person name="Coyle M."/>
            <person name="Francisco L."/>
            <person name="Jackson L."/>
            <person name="Javaid M."/>
            <person name="Korchina V."/>
            <person name="Kovar C."/>
            <person name="Mata R."/>
            <person name="Mathew T."/>
            <person name="Ngo R."/>
            <person name="Nguyen L."/>
            <person name="Nguyen N."/>
            <person name="Okwuonu G."/>
            <person name="Ongeri F."/>
            <person name="Pham C."/>
            <person name="Simmons D."/>
            <person name="Wilczek-Boney K."/>
            <person name="Hale W."/>
            <person name="Jakkamsetti A."/>
            <person name="Pham P."/>
            <person name="Ruth R."/>
            <person name="San Lucas F."/>
            <person name="Warren J."/>
            <person name="Zhang J."/>
            <person name="Zhao Z."/>
            <person name="Zhou C."/>
            <person name="Zhu D."/>
            <person name="Lee S."/>
            <person name="Bess C."/>
            <person name="Blankenburg K."/>
            <person name="Forbes L."/>
            <person name="Fu Q."/>
            <person name="Gubbala S."/>
            <person name="Hirani K."/>
            <person name="Jayaseelan J.C."/>
            <person name="Lara F."/>
            <person name="Munidasa M."/>
            <person name="Palculict T."/>
            <person name="Patil S."/>
            <person name="Pu L.-L."/>
            <person name="Saada N."/>
            <person name="Tang L."/>
            <person name="Weissenberger G."/>
            <person name="Zhu Y."/>
            <person name="Hemphill L."/>
            <person name="Shang Y."/>
            <person name="Youmans B."/>
            <person name="Ayvaz T."/>
            <person name="Ross M."/>
            <person name="Santibanez J."/>
            <person name="Aqrawi P."/>
            <person name="Gross S."/>
            <person name="Joshi V."/>
            <person name="Fowler G."/>
            <person name="Nazareth L."/>
            <person name="Reid J."/>
            <person name="Worley K."/>
            <person name="Petrosino J."/>
            <person name="Highlander S."/>
            <person name="Gibbs R."/>
        </authorList>
    </citation>
    <scope>NUCLEOTIDE SEQUENCE [LARGE SCALE GENOMIC DNA]</scope>
    <source>
        <strain evidence="1">ATCC 35910</strain>
    </source>
</reference>
<organism evidence="1 2">
    <name type="scientific">Chryseobacterium gleum ATCC 35910</name>
    <dbReference type="NCBI Taxonomy" id="525257"/>
    <lineage>
        <taxon>Bacteria</taxon>
        <taxon>Pseudomonadati</taxon>
        <taxon>Bacteroidota</taxon>
        <taxon>Flavobacteriia</taxon>
        <taxon>Flavobacteriales</taxon>
        <taxon>Weeksellaceae</taxon>
        <taxon>Chryseobacterium group</taxon>
        <taxon>Chryseobacterium</taxon>
    </lineage>
</organism>
<gene>
    <name evidence="1" type="ORF">HMPREF0204_12248</name>
</gene>
<evidence type="ECO:0000313" key="2">
    <source>
        <dbReference type="Proteomes" id="UP000002969"/>
    </source>
</evidence>
<evidence type="ECO:0000313" key="1">
    <source>
        <dbReference type="EMBL" id="EFK33180.1"/>
    </source>
</evidence>
<name>A0ABN0AJC9_CHRGE</name>
<sequence>MIIIMLLSLETLKIFQGKISENGNLYFLGFRKNSWTIIYRDGSSLETKSFYQIINHFGDLIIHNIYCFRYILEAMLFLQNKHCDYLRNSLIIITASKNKKEIKSFLFRRYIQKNLVVPKIHLFHSLRNFELTVLYLELLDKGVVSETIQLKGQNYLKIKYKSIQIILDTEQQTKSKILFLLGINDKIFKIRNYDLSHLMSDRNLYW</sequence>
<dbReference type="Proteomes" id="UP000002969">
    <property type="component" value="Unassembled WGS sequence"/>
</dbReference>
<accession>A0ABN0AJC9</accession>